<dbReference type="SUPFAM" id="SSF51735">
    <property type="entry name" value="NAD(P)-binding Rossmann-fold domains"/>
    <property type="match status" value="1"/>
</dbReference>
<dbReference type="InterPro" id="IPR002347">
    <property type="entry name" value="SDR_fam"/>
</dbReference>
<dbReference type="Pfam" id="PF13561">
    <property type="entry name" value="adh_short_C2"/>
    <property type="match status" value="1"/>
</dbReference>
<protein>
    <submittedName>
        <fullName evidence="3">Unannotated protein</fullName>
    </submittedName>
</protein>
<keyword evidence="2" id="KW-0560">Oxidoreductase</keyword>
<dbReference type="PRINTS" id="PR00081">
    <property type="entry name" value="GDHRDH"/>
</dbReference>
<accession>A0A6J6MGZ8</accession>
<evidence type="ECO:0000313" key="3">
    <source>
        <dbReference type="EMBL" id="CAB4673441.1"/>
    </source>
</evidence>
<dbReference type="GO" id="GO:0016616">
    <property type="term" value="F:oxidoreductase activity, acting on the CH-OH group of donors, NAD or NADP as acceptor"/>
    <property type="evidence" value="ECO:0007669"/>
    <property type="project" value="TreeGrafter"/>
</dbReference>
<proteinExistence type="inferred from homology"/>
<evidence type="ECO:0000256" key="2">
    <source>
        <dbReference type="ARBA" id="ARBA00023002"/>
    </source>
</evidence>
<dbReference type="EMBL" id="CAEZXC010000024">
    <property type="protein sequence ID" value="CAB4673441.1"/>
    <property type="molecule type" value="Genomic_DNA"/>
</dbReference>
<name>A0A6J6MGZ8_9ZZZZ</name>
<sequence length="243" mass="25506">MSEKNIALITGAGGGIGAGIAKTLAGDGFTVICVDKDANKVEQISKSIPGSHWFALDVTKESEINALRDNLAKSVGAPTHLVNSAGIFFDHNLLTFTEEEFDLMMNVNIKGMFFMCKAFIPAMVTTGKGNVINIASTAGLRGGRNRPIYSASKGAVVLFTRSIAIDFGPKGVRANTVAPGLIDTPMASWLSDDKEALAKWEKTIAAQRIGTPDDIGKAVSYLASDASSFVFGETLVVDGGGMA</sequence>
<dbReference type="PANTHER" id="PTHR42760">
    <property type="entry name" value="SHORT-CHAIN DEHYDROGENASES/REDUCTASES FAMILY MEMBER"/>
    <property type="match status" value="1"/>
</dbReference>
<reference evidence="3" key="1">
    <citation type="submission" date="2020-05" db="EMBL/GenBank/DDBJ databases">
        <authorList>
            <person name="Chiriac C."/>
            <person name="Salcher M."/>
            <person name="Ghai R."/>
            <person name="Kavagutti S V."/>
        </authorList>
    </citation>
    <scope>NUCLEOTIDE SEQUENCE</scope>
</reference>
<gene>
    <name evidence="3" type="ORF">UFOPK2340_00577</name>
</gene>
<evidence type="ECO:0000256" key="1">
    <source>
        <dbReference type="ARBA" id="ARBA00006484"/>
    </source>
</evidence>
<dbReference type="InterPro" id="IPR020904">
    <property type="entry name" value="Sc_DH/Rdtase_CS"/>
</dbReference>
<dbReference type="PANTHER" id="PTHR42760:SF115">
    <property type="entry name" value="3-OXOACYL-[ACYL-CARRIER-PROTEIN] REDUCTASE FABG"/>
    <property type="match status" value="1"/>
</dbReference>
<dbReference type="FunFam" id="3.40.50.720:FF:000084">
    <property type="entry name" value="Short-chain dehydrogenase reductase"/>
    <property type="match status" value="1"/>
</dbReference>
<dbReference type="CDD" id="cd05233">
    <property type="entry name" value="SDR_c"/>
    <property type="match status" value="1"/>
</dbReference>
<dbReference type="NCBIfam" id="NF005559">
    <property type="entry name" value="PRK07231.1"/>
    <property type="match status" value="1"/>
</dbReference>
<dbReference type="Gene3D" id="3.40.50.720">
    <property type="entry name" value="NAD(P)-binding Rossmann-like Domain"/>
    <property type="match status" value="1"/>
</dbReference>
<dbReference type="PROSITE" id="PS00061">
    <property type="entry name" value="ADH_SHORT"/>
    <property type="match status" value="1"/>
</dbReference>
<organism evidence="3">
    <name type="scientific">freshwater metagenome</name>
    <dbReference type="NCBI Taxonomy" id="449393"/>
    <lineage>
        <taxon>unclassified sequences</taxon>
        <taxon>metagenomes</taxon>
        <taxon>ecological metagenomes</taxon>
    </lineage>
</organism>
<comment type="similarity">
    <text evidence="1">Belongs to the short-chain dehydrogenases/reductases (SDR) family.</text>
</comment>
<dbReference type="PRINTS" id="PR00080">
    <property type="entry name" value="SDRFAMILY"/>
</dbReference>
<dbReference type="InterPro" id="IPR036291">
    <property type="entry name" value="NAD(P)-bd_dom_sf"/>
</dbReference>
<dbReference type="AlphaFoldDB" id="A0A6J6MGZ8"/>